<accession>A0A1I5AMC0</accession>
<dbReference type="InterPro" id="IPR038430">
    <property type="entry name" value="NDAH_ubi_oxred_su3_sf"/>
</dbReference>
<keyword evidence="7 11" id="KW-1278">Translocase</keyword>
<dbReference type="GO" id="GO:0050136">
    <property type="term" value="F:NADH dehydrogenase (quinone) (non-electrogenic) activity"/>
    <property type="evidence" value="ECO:0007669"/>
    <property type="project" value="UniProtKB-UniRule"/>
</dbReference>
<dbReference type="AlphaFoldDB" id="A0A1I5AMC0"/>
<keyword evidence="6 11" id="KW-0874">Quinone</keyword>
<comment type="catalytic activity">
    <reaction evidence="11 12">
        <text>a quinone + NADH + 5 H(+)(in) = a quinol + NAD(+) + 4 H(+)(out)</text>
        <dbReference type="Rhea" id="RHEA:57888"/>
        <dbReference type="ChEBI" id="CHEBI:15378"/>
        <dbReference type="ChEBI" id="CHEBI:24646"/>
        <dbReference type="ChEBI" id="CHEBI:57540"/>
        <dbReference type="ChEBI" id="CHEBI:57945"/>
        <dbReference type="ChEBI" id="CHEBI:132124"/>
    </reaction>
</comment>
<dbReference type="PANTHER" id="PTHR11058">
    <property type="entry name" value="NADH-UBIQUINONE OXIDOREDUCTASE CHAIN 3"/>
    <property type="match status" value="1"/>
</dbReference>
<dbReference type="HAMAP" id="MF_01394">
    <property type="entry name" value="NDH1_NuoA"/>
    <property type="match status" value="1"/>
</dbReference>
<dbReference type="GO" id="GO:0008137">
    <property type="term" value="F:NADH dehydrogenase (ubiquinone) activity"/>
    <property type="evidence" value="ECO:0007669"/>
    <property type="project" value="InterPro"/>
</dbReference>
<evidence type="ECO:0000256" key="6">
    <source>
        <dbReference type="ARBA" id="ARBA00022719"/>
    </source>
</evidence>
<evidence type="ECO:0000256" key="11">
    <source>
        <dbReference type="HAMAP-Rule" id="MF_01394"/>
    </source>
</evidence>
<keyword evidence="9 11" id="KW-0520">NAD</keyword>
<keyword evidence="5 11" id="KW-0812">Transmembrane</keyword>
<dbReference type="OrthoDB" id="9791970at2"/>
<evidence type="ECO:0000256" key="10">
    <source>
        <dbReference type="ARBA" id="ARBA00023136"/>
    </source>
</evidence>
<dbReference type="GO" id="GO:0005886">
    <property type="term" value="C:plasma membrane"/>
    <property type="evidence" value="ECO:0007669"/>
    <property type="project" value="UniProtKB-SubCell"/>
</dbReference>
<dbReference type="Pfam" id="PF00507">
    <property type="entry name" value="Oxidored_q4"/>
    <property type="match status" value="1"/>
</dbReference>
<dbReference type="InterPro" id="IPR000440">
    <property type="entry name" value="NADH_UbQ/plastoQ_OxRdtase_su3"/>
</dbReference>
<dbReference type="Gene3D" id="1.20.58.1610">
    <property type="entry name" value="NADH:ubiquinone/plastoquinone oxidoreductase, chain 3"/>
    <property type="match status" value="1"/>
</dbReference>
<keyword evidence="14" id="KW-1185">Reference proteome</keyword>
<comment type="function">
    <text evidence="11">NDH-1 shuttles electrons from NADH, via FMN and iron-sulfur (Fe-S) centers, to quinones in the respiratory chain. The immediate electron acceptor for the enzyme in this species is believed to be a menaquinone. Couples the redox reaction to proton translocation (for every two electrons transferred, four hydrogen ions are translocated across the cytoplasmic membrane), and thus conserves the redox energy in a proton gradient.</text>
</comment>
<comment type="subcellular location">
    <subcellularLocation>
        <location evidence="11 12">Cell membrane</location>
        <topology evidence="11 12">Multi-pass membrane protein</topology>
    </subcellularLocation>
    <subcellularLocation>
        <location evidence="1">Membrane</location>
        <topology evidence="1">Multi-pass membrane protein</topology>
    </subcellularLocation>
</comment>
<reference evidence="13 14" key="1">
    <citation type="submission" date="2016-10" db="EMBL/GenBank/DDBJ databases">
        <authorList>
            <person name="de Groot N.N."/>
        </authorList>
    </citation>
    <scope>NUCLEOTIDE SEQUENCE [LARGE SCALE GENOMIC DNA]</scope>
    <source>
        <strain evidence="13 14">DSM 17794</strain>
    </source>
</reference>
<feature type="transmembrane region" description="Helical" evidence="11">
    <location>
        <begin position="58"/>
        <end position="81"/>
    </location>
</feature>
<evidence type="ECO:0000256" key="3">
    <source>
        <dbReference type="ARBA" id="ARBA00022448"/>
    </source>
</evidence>
<name>A0A1I5AMC0_9FLAO</name>
<dbReference type="GO" id="GO:0048038">
    <property type="term" value="F:quinone binding"/>
    <property type="evidence" value="ECO:0007669"/>
    <property type="project" value="UniProtKB-KW"/>
</dbReference>
<comment type="subunit">
    <text evidence="11">NDH-1 is composed of 14 different subunits. Subunits NuoA, H, J, K, L, M, N constitute the membrane sector of the complex.</text>
</comment>
<evidence type="ECO:0000256" key="7">
    <source>
        <dbReference type="ARBA" id="ARBA00022967"/>
    </source>
</evidence>
<evidence type="ECO:0000313" key="14">
    <source>
        <dbReference type="Proteomes" id="UP000199153"/>
    </source>
</evidence>
<dbReference type="PANTHER" id="PTHR11058:SF22">
    <property type="entry name" value="NADH-QUINONE OXIDOREDUCTASE SUBUNIT A"/>
    <property type="match status" value="1"/>
</dbReference>
<feature type="transmembrane region" description="Helical" evidence="11">
    <location>
        <begin position="6"/>
        <end position="27"/>
    </location>
</feature>
<dbReference type="InterPro" id="IPR023043">
    <property type="entry name" value="NAD(P)H_OxRDtase_bac/plastid"/>
</dbReference>
<dbReference type="EC" id="7.1.1.-" evidence="11"/>
<keyword evidence="4 11" id="KW-1003">Cell membrane</keyword>
<evidence type="ECO:0000256" key="1">
    <source>
        <dbReference type="ARBA" id="ARBA00004141"/>
    </source>
</evidence>
<evidence type="ECO:0000256" key="5">
    <source>
        <dbReference type="ARBA" id="ARBA00022692"/>
    </source>
</evidence>
<gene>
    <name evidence="11" type="primary">nuoA</name>
    <name evidence="13" type="ORF">SAMN05660413_01939</name>
</gene>
<keyword evidence="3 11" id="KW-0813">Transport</keyword>
<keyword evidence="8 11" id="KW-1133">Transmembrane helix</keyword>
<evidence type="ECO:0000256" key="9">
    <source>
        <dbReference type="ARBA" id="ARBA00023027"/>
    </source>
</evidence>
<evidence type="ECO:0000256" key="4">
    <source>
        <dbReference type="ARBA" id="ARBA00022475"/>
    </source>
</evidence>
<evidence type="ECO:0000313" key="13">
    <source>
        <dbReference type="EMBL" id="SFN63565.1"/>
    </source>
</evidence>
<keyword evidence="10 11" id="KW-0472">Membrane</keyword>
<evidence type="ECO:0000256" key="12">
    <source>
        <dbReference type="RuleBase" id="RU003639"/>
    </source>
</evidence>
<protein>
    <recommendedName>
        <fullName evidence="11">NADH-quinone oxidoreductase subunit A</fullName>
        <ecNumber evidence="11">7.1.1.-</ecNumber>
    </recommendedName>
    <alternativeName>
        <fullName evidence="11">NADH dehydrogenase I subunit A</fullName>
    </alternativeName>
    <alternativeName>
        <fullName evidence="11">NDH-1 subunit A</fullName>
    </alternativeName>
    <alternativeName>
        <fullName evidence="11">NUO1</fullName>
    </alternativeName>
</protein>
<dbReference type="Proteomes" id="UP000199153">
    <property type="component" value="Unassembled WGS sequence"/>
</dbReference>
<dbReference type="GO" id="GO:0030964">
    <property type="term" value="C:NADH dehydrogenase complex"/>
    <property type="evidence" value="ECO:0007669"/>
    <property type="project" value="TreeGrafter"/>
</dbReference>
<dbReference type="STRING" id="287099.SAMN05660413_01939"/>
<organism evidence="13 14">
    <name type="scientific">Salegentibacter flavus</name>
    <dbReference type="NCBI Taxonomy" id="287099"/>
    <lineage>
        <taxon>Bacteria</taxon>
        <taxon>Pseudomonadati</taxon>
        <taxon>Bacteroidota</taxon>
        <taxon>Flavobacteriia</taxon>
        <taxon>Flavobacteriales</taxon>
        <taxon>Flavobacteriaceae</taxon>
        <taxon>Salegentibacter</taxon>
    </lineage>
</organism>
<evidence type="ECO:0000256" key="2">
    <source>
        <dbReference type="ARBA" id="ARBA00008472"/>
    </source>
</evidence>
<dbReference type="EMBL" id="FOVL01000011">
    <property type="protein sequence ID" value="SFN63565.1"/>
    <property type="molecule type" value="Genomic_DNA"/>
</dbReference>
<evidence type="ECO:0000256" key="8">
    <source>
        <dbReference type="ARBA" id="ARBA00022989"/>
    </source>
</evidence>
<feature type="transmembrane region" description="Helical" evidence="11">
    <location>
        <begin position="87"/>
        <end position="108"/>
    </location>
</feature>
<comment type="similarity">
    <text evidence="2 11 12">Belongs to the complex I subunit 3 family.</text>
</comment>
<dbReference type="RefSeq" id="WP_093408903.1">
    <property type="nucleotide sequence ID" value="NZ_FOVL01000011.1"/>
</dbReference>
<sequence>MGSEALIVFFLAGVVLVAGANFISNLISHKSDNPQKREPYESGMPTIGPTWVQFKVGFYLFAILFLIFDVEIAFLVPWAVVYQEVGTVALVEIIIFLSILGLGLAYAWKKGALKWK</sequence>
<proteinExistence type="inferred from homology"/>